<dbReference type="EMBL" id="CP050854">
    <property type="protein sequence ID" value="QTF07878.1"/>
    <property type="molecule type" value="Genomic_DNA"/>
</dbReference>
<protein>
    <submittedName>
        <fullName evidence="10">Site-specific tyrosine recombinase XerC</fullName>
    </submittedName>
</protein>
<dbReference type="PANTHER" id="PTHR30349">
    <property type="entry name" value="PHAGE INTEGRASE-RELATED"/>
    <property type="match status" value="1"/>
</dbReference>
<dbReference type="InterPro" id="IPR050090">
    <property type="entry name" value="Tyrosine_recombinase_XerCD"/>
</dbReference>
<accession>A0ABX7UQK8</accession>
<dbReference type="InterPro" id="IPR044068">
    <property type="entry name" value="CB"/>
</dbReference>
<feature type="compositionally biased region" description="Basic residues" evidence="6">
    <location>
        <begin position="327"/>
        <end position="337"/>
    </location>
</feature>
<keyword evidence="3 5" id="KW-0238">DNA-binding</keyword>
<gene>
    <name evidence="10" type="primary">xerC</name>
    <name evidence="9" type="ORF">HC231_07950</name>
    <name evidence="10" type="ORF">HC231_07990</name>
</gene>
<evidence type="ECO:0000256" key="2">
    <source>
        <dbReference type="ARBA" id="ARBA00022908"/>
    </source>
</evidence>
<dbReference type="EMBL" id="CP050854">
    <property type="protein sequence ID" value="QTF07884.1"/>
    <property type="molecule type" value="Genomic_DNA"/>
</dbReference>
<reference evidence="10 11" key="1">
    <citation type="submission" date="2020-03" db="EMBL/GenBank/DDBJ databases">
        <authorList>
            <person name="Bakhshi Ganjeh M."/>
        </authorList>
    </citation>
    <scope>NUCLEOTIDE SEQUENCE [LARGE SCALE GENOMIC DNA]</scope>
    <source>
        <strain evidence="10">Ir50</strain>
        <strain evidence="11">Iran 50</strain>
    </source>
</reference>
<dbReference type="Gene3D" id="1.10.150.130">
    <property type="match status" value="1"/>
</dbReference>
<evidence type="ECO:0000313" key="11">
    <source>
        <dbReference type="Proteomes" id="UP000671960"/>
    </source>
</evidence>
<sequence>MTRPIPPTPEATYLSRQSETLRQHLTDYLDHLSAAGYSRRTMESYRERLLPFVAWCEDRGLLHAPQVSLSVLEGYQRWLRGYRKADGKPLTAGSQLNRLSAIRMLFRWLLRRHVILYNPAEMLALPKEEKRLPAQVLSEEETGGVLQSVESGTVIGLRNRVILEVLWSTGVRRTEAANLMLSDIDLSRGVMAVRQGKGNKDRVVPLGERACKWLVRYLNHARPELAKRYDSGHLFISHRGKGLARATLTQMAGKAIRGTGHLDKPGACHVFRHSMATQMLENGADTRHIQAILGHEKLETTQIYTRVAIGHLQKVHEQTHPAERKQTARRKRDSGKK</sequence>
<evidence type="ECO:0000259" key="7">
    <source>
        <dbReference type="PROSITE" id="PS51898"/>
    </source>
</evidence>
<dbReference type="SUPFAM" id="SSF56349">
    <property type="entry name" value="DNA breaking-rejoining enzymes"/>
    <property type="match status" value="1"/>
</dbReference>
<dbReference type="Pfam" id="PF02899">
    <property type="entry name" value="Phage_int_SAM_1"/>
    <property type="match status" value="1"/>
</dbReference>
<dbReference type="InterPro" id="IPR010998">
    <property type="entry name" value="Integrase_recombinase_N"/>
</dbReference>
<dbReference type="InterPro" id="IPR013762">
    <property type="entry name" value="Integrase-like_cat_sf"/>
</dbReference>
<dbReference type="InterPro" id="IPR002104">
    <property type="entry name" value="Integrase_catalytic"/>
</dbReference>
<evidence type="ECO:0000313" key="10">
    <source>
        <dbReference type="EMBL" id="QTF07884.1"/>
    </source>
</evidence>
<proteinExistence type="predicted"/>
<evidence type="ECO:0000256" key="6">
    <source>
        <dbReference type="SAM" id="MobiDB-lite"/>
    </source>
</evidence>
<feature type="domain" description="Tyr recombinase" evidence="7">
    <location>
        <begin position="131"/>
        <end position="317"/>
    </location>
</feature>
<evidence type="ECO:0000259" key="8">
    <source>
        <dbReference type="PROSITE" id="PS51900"/>
    </source>
</evidence>
<dbReference type="RefSeq" id="WP_208230508.1">
    <property type="nucleotide sequence ID" value="NZ_CP050854.1"/>
</dbReference>
<dbReference type="PANTHER" id="PTHR30349:SF81">
    <property type="entry name" value="TYROSINE RECOMBINASE XERC"/>
    <property type="match status" value="1"/>
</dbReference>
<dbReference type="NCBIfam" id="NF002331">
    <property type="entry name" value="PRK01287.1"/>
    <property type="match status" value="1"/>
</dbReference>
<dbReference type="InterPro" id="IPR011010">
    <property type="entry name" value="DNA_brk_join_enz"/>
</dbReference>
<evidence type="ECO:0000256" key="4">
    <source>
        <dbReference type="ARBA" id="ARBA00023172"/>
    </source>
</evidence>
<feature type="domain" description="Core-binding (CB)" evidence="8">
    <location>
        <begin position="19"/>
        <end position="110"/>
    </location>
</feature>
<dbReference type="Gene3D" id="1.10.443.10">
    <property type="entry name" value="Intergrase catalytic core"/>
    <property type="match status" value="1"/>
</dbReference>
<dbReference type="Pfam" id="PF00589">
    <property type="entry name" value="Phage_integrase"/>
    <property type="match status" value="1"/>
</dbReference>
<feature type="region of interest" description="Disordered" evidence="6">
    <location>
        <begin position="315"/>
        <end position="337"/>
    </location>
</feature>
<evidence type="ECO:0000313" key="9">
    <source>
        <dbReference type="EMBL" id="QTF07878.1"/>
    </source>
</evidence>
<dbReference type="PROSITE" id="PS51900">
    <property type="entry name" value="CB"/>
    <property type="match status" value="1"/>
</dbReference>
<organism evidence="10 11">
    <name type="scientific">Brenneria izadpanahii</name>
    <dbReference type="NCBI Taxonomy" id="2722756"/>
    <lineage>
        <taxon>Bacteria</taxon>
        <taxon>Pseudomonadati</taxon>
        <taxon>Pseudomonadota</taxon>
        <taxon>Gammaproteobacteria</taxon>
        <taxon>Enterobacterales</taxon>
        <taxon>Pectobacteriaceae</taxon>
        <taxon>Brenneria</taxon>
    </lineage>
</organism>
<evidence type="ECO:0000256" key="1">
    <source>
        <dbReference type="ARBA" id="ARBA00022829"/>
    </source>
</evidence>
<keyword evidence="1" id="KW-0159">Chromosome partition</keyword>
<feature type="compositionally biased region" description="Basic and acidic residues" evidence="6">
    <location>
        <begin position="315"/>
        <end position="326"/>
    </location>
</feature>
<name>A0ABX7UQK8_9GAMM</name>
<dbReference type="InterPro" id="IPR004107">
    <property type="entry name" value="Integrase_SAM-like_N"/>
</dbReference>
<keyword evidence="4" id="KW-0233">DNA recombination</keyword>
<keyword evidence="11" id="KW-1185">Reference proteome</keyword>
<evidence type="ECO:0000256" key="5">
    <source>
        <dbReference type="PROSITE-ProRule" id="PRU01248"/>
    </source>
</evidence>
<evidence type="ECO:0000256" key="3">
    <source>
        <dbReference type="ARBA" id="ARBA00023125"/>
    </source>
</evidence>
<dbReference type="Proteomes" id="UP000671960">
    <property type="component" value="Chromosome"/>
</dbReference>
<dbReference type="PROSITE" id="PS51898">
    <property type="entry name" value="TYR_RECOMBINASE"/>
    <property type="match status" value="1"/>
</dbReference>
<keyword evidence="2" id="KW-0229">DNA integration</keyword>